<dbReference type="InterPro" id="IPR041663">
    <property type="entry name" value="DisA/LigA_HHH"/>
</dbReference>
<dbReference type="FunFam" id="3.30.470.30:FF:000001">
    <property type="entry name" value="DNA ligase"/>
    <property type="match status" value="1"/>
</dbReference>
<dbReference type="SUPFAM" id="SSF50249">
    <property type="entry name" value="Nucleic acid-binding proteins"/>
    <property type="match status" value="1"/>
</dbReference>
<dbReference type="InterPro" id="IPR001357">
    <property type="entry name" value="BRCT_dom"/>
</dbReference>
<evidence type="ECO:0000256" key="10">
    <source>
        <dbReference type="ARBA" id="ARBA00023027"/>
    </source>
</evidence>
<dbReference type="Gene3D" id="3.40.50.10190">
    <property type="entry name" value="BRCT domain"/>
    <property type="match status" value="1"/>
</dbReference>
<dbReference type="NCBIfam" id="NF005932">
    <property type="entry name" value="PRK07956.1"/>
    <property type="match status" value="1"/>
</dbReference>
<feature type="binding site" evidence="15">
    <location>
        <position position="413"/>
    </location>
    <ligand>
        <name>Zn(2+)</name>
        <dbReference type="ChEBI" id="CHEBI:29105"/>
    </ligand>
</feature>
<gene>
    <name evidence="15" type="primary">ligA</name>
    <name evidence="18" type="ORF">C7B43_12275</name>
</gene>
<evidence type="ECO:0000256" key="3">
    <source>
        <dbReference type="ARBA" id="ARBA00013308"/>
    </source>
</evidence>
<dbReference type="InterPro" id="IPR003583">
    <property type="entry name" value="Hlx-hairpin-Hlx_DNA-bd_motif"/>
</dbReference>
<evidence type="ECO:0000256" key="4">
    <source>
        <dbReference type="ARBA" id="ARBA00022598"/>
    </source>
</evidence>
<dbReference type="Pfam" id="PF03119">
    <property type="entry name" value="DNA_ligase_ZBD"/>
    <property type="match status" value="1"/>
</dbReference>
<dbReference type="InterPro" id="IPR033136">
    <property type="entry name" value="DNA_ligase_CS"/>
</dbReference>
<comment type="catalytic activity">
    <reaction evidence="13 15 16">
        <text>NAD(+) + (deoxyribonucleotide)n-3'-hydroxyl + 5'-phospho-(deoxyribonucleotide)m = (deoxyribonucleotide)n+m + AMP + beta-nicotinamide D-nucleotide.</text>
        <dbReference type="EC" id="6.5.1.2"/>
    </reaction>
</comment>
<organism evidence="18 19">
    <name type="scientific">Sulfobacillus benefaciens</name>
    <dbReference type="NCBI Taxonomy" id="453960"/>
    <lineage>
        <taxon>Bacteria</taxon>
        <taxon>Bacillati</taxon>
        <taxon>Bacillota</taxon>
        <taxon>Clostridia</taxon>
        <taxon>Eubacteriales</taxon>
        <taxon>Clostridiales Family XVII. Incertae Sedis</taxon>
        <taxon>Sulfobacillus</taxon>
    </lineage>
</organism>
<dbReference type="Pfam" id="PF14520">
    <property type="entry name" value="HHH_5"/>
    <property type="match status" value="1"/>
</dbReference>
<dbReference type="InterPro" id="IPR012340">
    <property type="entry name" value="NA-bd_OB-fold"/>
</dbReference>
<dbReference type="Gene3D" id="6.20.10.30">
    <property type="match status" value="1"/>
</dbReference>
<dbReference type="SMART" id="SM00278">
    <property type="entry name" value="HhH1"/>
    <property type="match status" value="3"/>
</dbReference>
<evidence type="ECO:0000256" key="5">
    <source>
        <dbReference type="ARBA" id="ARBA00022705"/>
    </source>
</evidence>
<dbReference type="AlphaFoldDB" id="A0A2T2WYD8"/>
<keyword evidence="11 15" id="KW-0234">DNA repair</keyword>
<comment type="caution">
    <text evidence="15">Lacks conserved residue(s) required for the propagation of feature annotation.</text>
</comment>
<dbReference type="GO" id="GO:0006260">
    <property type="term" value="P:DNA replication"/>
    <property type="evidence" value="ECO:0007669"/>
    <property type="project" value="UniProtKB-KW"/>
</dbReference>
<dbReference type="FunFam" id="1.10.150.20:FF:000007">
    <property type="entry name" value="DNA ligase"/>
    <property type="match status" value="1"/>
</dbReference>
<comment type="similarity">
    <text evidence="14 15">Belongs to the NAD-dependent DNA ligase family. LigA subfamily.</text>
</comment>
<dbReference type="HAMAP" id="MF_01588">
    <property type="entry name" value="DNA_ligase_A"/>
    <property type="match status" value="1"/>
</dbReference>
<feature type="binding site" evidence="15">
    <location>
        <begin position="83"/>
        <end position="84"/>
    </location>
    <ligand>
        <name>NAD(+)</name>
        <dbReference type="ChEBI" id="CHEBI:57540"/>
    </ligand>
</feature>
<comment type="function">
    <text evidence="1 15">DNA ligase that catalyzes the formation of phosphodiester linkages between 5'-phosphoryl and 3'-hydroxyl groups in double-stranded DNA using NAD as a coenzyme and as the energy source for the reaction. It is essential for DNA replication and repair of damaged DNA.</text>
</comment>
<evidence type="ECO:0000256" key="6">
    <source>
        <dbReference type="ARBA" id="ARBA00022723"/>
    </source>
</evidence>
<dbReference type="InterPro" id="IPR036420">
    <property type="entry name" value="BRCT_dom_sf"/>
</dbReference>
<dbReference type="PANTHER" id="PTHR23389:SF9">
    <property type="entry name" value="DNA LIGASE"/>
    <property type="match status" value="1"/>
</dbReference>
<evidence type="ECO:0000259" key="17">
    <source>
        <dbReference type="PROSITE" id="PS50172"/>
    </source>
</evidence>
<keyword evidence="7 15" id="KW-0227">DNA damage</keyword>
<feature type="binding site" evidence="15">
    <location>
        <position position="292"/>
    </location>
    <ligand>
        <name>NAD(+)</name>
        <dbReference type="ChEBI" id="CHEBI:57540"/>
    </ligand>
</feature>
<evidence type="ECO:0000256" key="12">
    <source>
        <dbReference type="ARBA" id="ARBA00023211"/>
    </source>
</evidence>
<dbReference type="InterPro" id="IPR004149">
    <property type="entry name" value="Znf_DNAligase_C4"/>
</dbReference>
<feature type="binding site" evidence="15">
    <location>
        <position position="316"/>
    </location>
    <ligand>
        <name>NAD(+)</name>
        <dbReference type="ChEBI" id="CHEBI:57540"/>
    </ligand>
</feature>
<dbReference type="PROSITE" id="PS50172">
    <property type="entry name" value="BRCT"/>
    <property type="match status" value="1"/>
</dbReference>
<evidence type="ECO:0000313" key="19">
    <source>
        <dbReference type="Proteomes" id="UP000242699"/>
    </source>
</evidence>
<dbReference type="InterPro" id="IPR001679">
    <property type="entry name" value="DNA_ligase"/>
</dbReference>
<evidence type="ECO:0000256" key="7">
    <source>
        <dbReference type="ARBA" id="ARBA00022763"/>
    </source>
</evidence>
<keyword evidence="12 15" id="KW-0464">Manganese</keyword>
<dbReference type="PIRSF" id="PIRSF001604">
    <property type="entry name" value="LigA"/>
    <property type="match status" value="1"/>
</dbReference>
<accession>A0A2T2WYD8</accession>
<dbReference type="EMBL" id="PXYT01000028">
    <property type="protein sequence ID" value="PSR27226.1"/>
    <property type="molecule type" value="Genomic_DNA"/>
</dbReference>
<dbReference type="FunFam" id="2.40.50.140:FF:000012">
    <property type="entry name" value="DNA ligase"/>
    <property type="match status" value="1"/>
</dbReference>
<dbReference type="PANTHER" id="PTHR23389">
    <property type="entry name" value="CHROMOSOME TRANSMISSION FIDELITY FACTOR 18"/>
    <property type="match status" value="1"/>
</dbReference>
<feature type="binding site" evidence="15">
    <location>
        <position position="137"/>
    </location>
    <ligand>
        <name>NAD(+)</name>
        <dbReference type="ChEBI" id="CHEBI:57540"/>
    </ligand>
</feature>
<dbReference type="Gene3D" id="1.10.150.20">
    <property type="entry name" value="5' to 3' exonuclease, C-terminal subdomain"/>
    <property type="match status" value="2"/>
</dbReference>
<feature type="active site" description="N6-AMP-lysine intermediate" evidence="15">
    <location>
        <position position="116"/>
    </location>
</feature>
<dbReference type="InterPro" id="IPR010994">
    <property type="entry name" value="RuvA_2-like"/>
</dbReference>
<evidence type="ECO:0000256" key="15">
    <source>
        <dbReference type="HAMAP-Rule" id="MF_01588"/>
    </source>
</evidence>
<evidence type="ECO:0000256" key="11">
    <source>
        <dbReference type="ARBA" id="ARBA00023204"/>
    </source>
</evidence>
<dbReference type="SUPFAM" id="SSF47781">
    <property type="entry name" value="RuvA domain 2-like"/>
    <property type="match status" value="1"/>
</dbReference>
<dbReference type="EC" id="6.5.1.2" evidence="2 15"/>
<dbReference type="GO" id="GO:0046872">
    <property type="term" value="F:metal ion binding"/>
    <property type="evidence" value="ECO:0007669"/>
    <property type="project" value="UniProtKB-KW"/>
</dbReference>
<feature type="binding site" evidence="15">
    <location>
        <position position="114"/>
    </location>
    <ligand>
        <name>NAD(+)</name>
        <dbReference type="ChEBI" id="CHEBI:57540"/>
    </ligand>
</feature>
<dbReference type="Proteomes" id="UP000242699">
    <property type="component" value="Unassembled WGS sequence"/>
</dbReference>
<dbReference type="Pfam" id="PF00533">
    <property type="entry name" value="BRCT"/>
    <property type="match status" value="1"/>
</dbReference>
<keyword evidence="10 15" id="KW-0520">NAD</keyword>
<dbReference type="NCBIfam" id="TIGR00575">
    <property type="entry name" value="dnlj"/>
    <property type="match status" value="1"/>
</dbReference>
<dbReference type="Gene3D" id="3.30.470.30">
    <property type="entry name" value="DNA ligase/mRNA capping enzyme"/>
    <property type="match status" value="1"/>
</dbReference>
<evidence type="ECO:0000256" key="16">
    <source>
        <dbReference type="RuleBase" id="RU000618"/>
    </source>
</evidence>
<feature type="binding site" evidence="15">
    <location>
        <begin position="34"/>
        <end position="38"/>
    </location>
    <ligand>
        <name>NAD(+)</name>
        <dbReference type="ChEBI" id="CHEBI:57540"/>
    </ligand>
</feature>
<name>A0A2T2WYD8_9FIRM</name>
<dbReference type="Gene3D" id="2.40.50.140">
    <property type="entry name" value="Nucleic acid-binding proteins"/>
    <property type="match status" value="1"/>
</dbReference>
<proteinExistence type="inferred from homology"/>
<dbReference type="Pfam" id="PF12826">
    <property type="entry name" value="HHH_2"/>
    <property type="match status" value="1"/>
</dbReference>
<comment type="cofactor">
    <cofactor evidence="15">
        <name>Mg(2+)</name>
        <dbReference type="ChEBI" id="CHEBI:18420"/>
    </cofactor>
    <cofactor evidence="15">
        <name>Mn(2+)</name>
        <dbReference type="ChEBI" id="CHEBI:29035"/>
    </cofactor>
</comment>
<keyword evidence="8 15" id="KW-0862">Zinc</keyword>
<dbReference type="FunFam" id="1.10.150.20:FF:000006">
    <property type="entry name" value="DNA ligase"/>
    <property type="match status" value="1"/>
</dbReference>
<evidence type="ECO:0000256" key="9">
    <source>
        <dbReference type="ARBA" id="ARBA00022842"/>
    </source>
</evidence>
<dbReference type="InterPro" id="IPR004150">
    <property type="entry name" value="NAD_DNA_ligase_OB"/>
</dbReference>
<dbReference type="PROSITE" id="PS01056">
    <property type="entry name" value="DNA_LIGASE_N2"/>
    <property type="match status" value="1"/>
</dbReference>
<dbReference type="Pfam" id="PF03120">
    <property type="entry name" value="OB_DNA_ligase"/>
    <property type="match status" value="1"/>
</dbReference>
<evidence type="ECO:0000256" key="1">
    <source>
        <dbReference type="ARBA" id="ARBA00004067"/>
    </source>
</evidence>
<dbReference type="CDD" id="cd17748">
    <property type="entry name" value="BRCT_DNA_ligase_like"/>
    <property type="match status" value="1"/>
</dbReference>
<keyword evidence="9 15" id="KW-0460">Magnesium</keyword>
<feature type="binding site" evidence="15">
    <location>
        <position position="410"/>
    </location>
    <ligand>
        <name>Zn(2+)</name>
        <dbReference type="ChEBI" id="CHEBI:29105"/>
    </ligand>
</feature>
<evidence type="ECO:0000256" key="14">
    <source>
        <dbReference type="ARBA" id="ARBA00060881"/>
    </source>
</evidence>
<dbReference type="SMART" id="SM00292">
    <property type="entry name" value="BRCT"/>
    <property type="match status" value="1"/>
</dbReference>
<evidence type="ECO:0000256" key="13">
    <source>
        <dbReference type="ARBA" id="ARBA00034005"/>
    </source>
</evidence>
<dbReference type="InterPro" id="IPR013840">
    <property type="entry name" value="DNAligase_N"/>
</dbReference>
<keyword evidence="5 15" id="KW-0235">DNA replication</keyword>
<feature type="binding site" evidence="15">
    <location>
        <position position="434"/>
    </location>
    <ligand>
        <name>Zn(2+)</name>
        <dbReference type="ChEBI" id="CHEBI:29105"/>
    </ligand>
</feature>
<keyword evidence="4 15" id="KW-0436">Ligase</keyword>
<keyword evidence="6 15" id="KW-0479">Metal-binding</keyword>
<dbReference type="Pfam" id="PF01653">
    <property type="entry name" value="DNA_ligase_aden"/>
    <property type="match status" value="1"/>
</dbReference>
<dbReference type="SUPFAM" id="SSF52113">
    <property type="entry name" value="BRCT domain"/>
    <property type="match status" value="1"/>
</dbReference>
<sequence>MTSERNDRRIQELRDLIAYHNHLYYDLDQPEISDAEYDVLMDELQRLESENPNGRTEESVTDRVGGTVNPAMGIVSFSPPVLSLNNVHNAEELQEFYTRVTQVTGDESPAFTCELKIDGLSVVIRYQEGRLVQAATRGDGLRGEDVTANVLRIRAIPAVLRQPVSMEIRGEVYMPRSAFIALNARREHEGQGIFANPRNAAAGSLRQLDPEVTASRELSAFFYQIRHAAPRNPALSRITTQYLTLKFFHEVGLPVEEHFRYCETLEDIYNYVDEWERQRDSLDYDIDGLVIKLNDLSKQALIGETQKAPRWAVAYKFAPEEVLTEVLDIEISVGRTGTLTPTAILKPVRVAGTTVSRASLHNEDILRDKDIRIGDFVFIRKAGEIIPEVVRVEKTLRRDNTIPFRFPDRCPACGSAVVRLPEEAAHRCTGGMACSAQLREALIHFASRDAMDIEGLGEKTVDLLLESGFVKRVDDIYRLKEEDLLALPRFGRLSAVKLVQNIESSKSRSLSRLIFALGMRFVGQRAASVLAARFRTMEALQQASYEELVDIPDIGERIATSVITFLSQPSNREVIRNLRDLGVNMNHVEVAGTESPGEKVLEGQSIVVTGTFKILPRKTLELWIAQLGGRVASSVSSRTDLVIVGEKPGSKLEKAQKMNVPIVPEKEFLEQMTKLGITPPL</sequence>
<comment type="caution">
    <text evidence="18">The sequence shown here is derived from an EMBL/GenBank/DDBJ whole genome shotgun (WGS) entry which is preliminary data.</text>
</comment>
<evidence type="ECO:0000256" key="2">
    <source>
        <dbReference type="ARBA" id="ARBA00012722"/>
    </source>
</evidence>
<dbReference type="SUPFAM" id="SSF56091">
    <property type="entry name" value="DNA ligase/mRNA capping enzyme, catalytic domain"/>
    <property type="match status" value="1"/>
</dbReference>
<dbReference type="CDD" id="cd00114">
    <property type="entry name" value="LIGANc"/>
    <property type="match status" value="1"/>
</dbReference>
<reference evidence="18 19" key="1">
    <citation type="journal article" date="2014" name="BMC Genomics">
        <title>Comparison of environmental and isolate Sulfobacillus genomes reveals diverse carbon, sulfur, nitrogen, and hydrogen metabolisms.</title>
        <authorList>
            <person name="Justice N.B."/>
            <person name="Norman A."/>
            <person name="Brown C.T."/>
            <person name="Singh A."/>
            <person name="Thomas B.C."/>
            <person name="Banfield J.F."/>
        </authorList>
    </citation>
    <scope>NUCLEOTIDE SEQUENCE [LARGE SCALE GENOMIC DNA]</scope>
    <source>
        <strain evidence="18">AMDSBA1</strain>
    </source>
</reference>
<evidence type="ECO:0000313" key="18">
    <source>
        <dbReference type="EMBL" id="PSR27226.1"/>
    </source>
</evidence>
<dbReference type="GO" id="GO:0005829">
    <property type="term" value="C:cytosol"/>
    <property type="evidence" value="ECO:0007669"/>
    <property type="project" value="TreeGrafter"/>
</dbReference>
<dbReference type="InterPro" id="IPR018239">
    <property type="entry name" value="DNA_ligase_AS"/>
</dbReference>
<dbReference type="GO" id="GO:0006281">
    <property type="term" value="P:DNA repair"/>
    <property type="evidence" value="ECO:0007669"/>
    <property type="project" value="UniProtKB-KW"/>
</dbReference>
<dbReference type="GO" id="GO:0003911">
    <property type="term" value="F:DNA ligase (NAD+) activity"/>
    <property type="evidence" value="ECO:0007669"/>
    <property type="project" value="UniProtKB-UniRule"/>
</dbReference>
<dbReference type="GO" id="GO:0003677">
    <property type="term" value="F:DNA binding"/>
    <property type="evidence" value="ECO:0007669"/>
    <property type="project" value="InterPro"/>
</dbReference>
<protein>
    <recommendedName>
        <fullName evidence="3 15">DNA ligase</fullName>
        <ecNumber evidence="2 15">6.5.1.2</ecNumber>
    </recommendedName>
    <alternativeName>
        <fullName evidence="15">Polydeoxyribonucleotide synthase [NAD(+)]</fullName>
    </alternativeName>
</protein>
<evidence type="ECO:0000256" key="8">
    <source>
        <dbReference type="ARBA" id="ARBA00022833"/>
    </source>
</evidence>
<feature type="domain" description="BRCT" evidence="17">
    <location>
        <begin position="596"/>
        <end position="670"/>
    </location>
</feature>
<dbReference type="InterPro" id="IPR013839">
    <property type="entry name" value="DNAligase_adenylation"/>
</dbReference>
<dbReference type="Gene3D" id="1.10.287.610">
    <property type="entry name" value="Helix hairpin bin"/>
    <property type="match status" value="1"/>
</dbReference>
<feature type="binding site" evidence="15">
    <location>
        <position position="171"/>
    </location>
    <ligand>
        <name>NAD(+)</name>
        <dbReference type="ChEBI" id="CHEBI:57540"/>
    </ligand>
</feature>
<dbReference type="SMART" id="SM00532">
    <property type="entry name" value="LIGANc"/>
    <property type="match status" value="1"/>
</dbReference>
<dbReference type="PROSITE" id="PS01055">
    <property type="entry name" value="DNA_LIGASE_N1"/>
    <property type="match status" value="1"/>
</dbReference>